<name>A0ACC0VWD3_9STRA</name>
<organism evidence="1 2">
    <name type="scientific">Peronosclerospora sorghi</name>
    <dbReference type="NCBI Taxonomy" id="230839"/>
    <lineage>
        <taxon>Eukaryota</taxon>
        <taxon>Sar</taxon>
        <taxon>Stramenopiles</taxon>
        <taxon>Oomycota</taxon>
        <taxon>Peronosporomycetes</taxon>
        <taxon>Peronosporales</taxon>
        <taxon>Peronosporaceae</taxon>
        <taxon>Peronosclerospora</taxon>
    </lineage>
</organism>
<dbReference type="Proteomes" id="UP001163321">
    <property type="component" value="Chromosome 6"/>
</dbReference>
<gene>
    <name evidence="1" type="ORF">PsorP6_010156</name>
</gene>
<sequence>MKRAREALFDDSNSNIQSVVPPPRHINGLDIPEISDEADEWMSDSKIRELDDDNERVTIGKKPRVASYKQLSGQSNRTLSKKISRDEIDDIDFSEDGTDPCKSEIWPRLNPPKVHFKALALFSCLRVK</sequence>
<protein>
    <submittedName>
        <fullName evidence="1">Uncharacterized protein</fullName>
    </submittedName>
</protein>
<evidence type="ECO:0000313" key="2">
    <source>
        <dbReference type="Proteomes" id="UP001163321"/>
    </source>
</evidence>
<evidence type="ECO:0000313" key="1">
    <source>
        <dbReference type="EMBL" id="KAI9910038.1"/>
    </source>
</evidence>
<comment type="caution">
    <text evidence="1">The sequence shown here is derived from an EMBL/GenBank/DDBJ whole genome shotgun (WGS) entry which is preliminary data.</text>
</comment>
<reference evidence="1 2" key="1">
    <citation type="journal article" date="2022" name="bioRxiv">
        <title>The genome of the oomycete Peronosclerospora sorghi, a cosmopolitan pathogen of maize and sorghum, is inflated with dispersed pseudogenes.</title>
        <authorList>
            <person name="Fletcher K."/>
            <person name="Martin F."/>
            <person name="Isakeit T."/>
            <person name="Cavanaugh K."/>
            <person name="Magill C."/>
            <person name="Michelmore R."/>
        </authorList>
    </citation>
    <scope>NUCLEOTIDE SEQUENCE [LARGE SCALE GENOMIC DNA]</scope>
    <source>
        <strain evidence="1">P6</strain>
    </source>
</reference>
<dbReference type="EMBL" id="CM047585">
    <property type="protein sequence ID" value="KAI9910038.1"/>
    <property type="molecule type" value="Genomic_DNA"/>
</dbReference>
<keyword evidence="2" id="KW-1185">Reference proteome</keyword>
<accession>A0ACC0VWD3</accession>
<proteinExistence type="predicted"/>